<dbReference type="PROSITE" id="PS50016">
    <property type="entry name" value="ZF_PHD_2"/>
    <property type="match status" value="1"/>
</dbReference>
<evidence type="ECO:0000256" key="12">
    <source>
        <dbReference type="SAM" id="MobiDB-lite"/>
    </source>
</evidence>
<feature type="domain" description="PHD-type" evidence="14">
    <location>
        <begin position="57"/>
        <end position="107"/>
    </location>
</feature>
<dbReference type="PRINTS" id="PR00503">
    <property type="entry name" value="BROMODOMAIN"/>
</dbReference>
<feature type="domain" description="PHD-type" evidence="15">
    <location>
        <begin position="111"/>
        <end position="232"/>
    </location>
</feature>
<proteinExistence type="predicted"/>
<dbReference type="Pfam" id="PF10513">
    <property type="entry name" value="EPL1"/>
    <property type="match status" value="1"/>
</dbReference>
<evidence type="ECO:0000259" key="13">
    <source>
        <dbReference type="PROSITE" id="PS50014"/>
    </source>
</evidence>
<evidence type="ECO:0000256" key="2">
    <source>
        <dbReference type="ARBA" id="ARBA00022553"/>
    </source>
</evidence>
<evidence type="ECO:0008006" key="17">
    <source>
        <dbReference type="Google" id="ProtNLM"/>
    </source>
</evidence>
<evidence type="ECO:0000259" key="15">
    <source>
        <dbReference type="PROSITE" id="PS51805"/>
    </source>
</evidence>
<dbReference type="PROSITE" id="PS01359">
    <property type="entry name" value="ZF_PHD_1"/>
    <property type="match status" value="1"/>
</dbReference>
<evidence type="ECO:0000256" key="10">
    <source>
        <dbReference type="PROSITE-ProRule" id="PRU00146"/>
    </source>
</evidence>
<dbReference type="InterPro" id="IPR019542">
    <property type="entry name" value="Enhancer_polycomb-like_N"/>
</dbReference>
<dbReference type="InterPro" id="IPR019787">
    <property type="entry name" value="Znf_PHD-finger"/>
</dbReference>
<dbReference type="PROSITE" id="PS00633">
    <property type="entry name" value="BROMODOMAIN_1"/>
    <property type="match status" value="1"/>
</dbReference>
<dbReference type="CDD" id="cd05512">
    <property type="entry name" value="Bromo_brd1_like"/>
    <property type="match status" value="1"/>
</dbReference>
<reference evidence="16" key="2">
    <citation type="submission" date="2025-08" db="UniProtKB">
        <authorList>
            <consortium name="Ensembl"/>
        </authorList>
    </citation>
    <scope>IDENTIFICATION</scope>
</reference>
<keyword evidence="2" id="KW-0597">Phosphoprotein</keyword>
<evidence type="ECO:0000256" key="1">
    <source>
        <dbReference type="ARBA" id="ARBA00004123"/>
    </source>
</evidence>
<evidence type="ECO:0000256" key="9">
    <source>
        <dbReference type="PROSITE-ProRule" id="PRU00035"/>
    </source>
</evidence>
<dbReference type="SUPFAM" id="SSF47370">
    <property type="entry name" value="Bromodomain"/>
    <property type="match status" value="1"/>
</dbReference>
<dbReference type="PANTHER" id="PTHR13793">
    <property type="entry name" value="PHD FINGER PROTEINS"/>
    <property type="match status" value="1"/>
</dbReference>
<evidence type="ECO:0000256" key="3">
    <source>
        <dbReference type="ARBA" id="ARBA00022723"/>
    </source>
</evidence>
<dbReference type="InterPro" id="IPR034732">
    <property type="entry name" value="EPHD"/>
</dbReference>
<dbReference type="FunFam" id="3.30.40.10:FF:000007">
    <property type="entry name" value="Bromodomain containing 1, isoform CRA_b"/>
    <property type="match status" value="1"/>
</dbReference>
<dbReference type="InterPro" id="IPR001965">
    <property type="entry name" value="Znf_PHD"/>
</dbReference>
<dbReference type="Pfam" id="PF13831">
    <property type="entry name" value="PHD_2"/>
    <property type="match status" value="1"/>
</dbReference>
<dbReference type="InterPro" id="IPR018359">
    <property type="entry name" value="Bromodomain_CS"/>
</dbReference>
<feature type="region of interest" description="Disordered" evidence="12">
    <location>
        <begin position="905"/>
        <end position="941"/>
    </location>
</feature>
<dbReference type="InterPro" id="IPR001487">
    <property type="entry name" value="Bromodomain"/>
</dbReference>
<dbReference type="AlphaFoldDB" id="A0A8C2NLG3"/>
<feature type="domain" description="Bromo" evidence="13">
    <location>
        <begin position="422"/>
        <end position="492"/>
    </location>
</feature>
<feature type="compositionally biased region" description="Low complexity" evidence="12">
    <location>
        <begin position="643"/>
        <end position="652"/>
    </location>
</feature>
<reference evidence="16" key="1">
    <citation type="submission" date="2019-03" db="EMBL/GenBank/DDBJ databases">
        <title>Genome sequencing and reference-guided assembly of Black Bengal Goat (Capra hircus).</title>
        <authorList>
            <person name="Siddiki A.Z."/>
            <person name="Baten A."/>
            <person name="Billah M."/>
            <person name="Alam M.A.U."/>
            <person name="Shawrob K.S.M."/>
            <person name="Saha S."/>
            <person name="Chowdhury M."/>
            <person name="Rahman A.H."/>
            <person name="Stear M."/>
            <person name="Miah G."/>
            <person name="Das G.B."/>
            <person name="Hossain M.M."/>
            <person name="Kumkum M."/>
            <person name="Islam M.S."/>
            <person name="Mollah A.M."/>
            <person name="Ahsan A."/>
            <person name="Tusar F."/>
            <person name="Khan M.K.I."/>
        </authorList>
    </citation>
    <scope>NUCLEOTIDE SEQUENCE [LARGE SCALE GENOMIC DNA]</scope>
</reference>
<keyword evidence="4" id="KW-0677">Repeat</keyword>
<name>A0A8C2NLG3_CAPHI</name>
<dbReference type="FunFam" id="3.30.40.10:FF:000008">
    <property type="entry name" value="Bromodomain containing 1, isoform CRA_a"/>
    <property type="match status" value="1"/>
</dbReference>
<dbReference type="PANTHER" id="PTHR13793:SF17">
    <property type="entry name" value="BROMODOMAIN-CONTAINING PROTEIN 1"/>
    <property type="match status" value="1"/>
</dbReference>
<dbReference type="FunFam" id="1.20.920.10:FF:000007">
    <property type="entry name" value="Bromodomain-containing protein 1"/>
    <property type="match status" value="1"/>
</dbReference>
<dbReference type="InterPro" id="IPR042009">
    <property type="entry name" value="BRPF2_PHD"/>
</dbReference>
<feature type="compositionally biased region" description="Basic and acidic residues" evidence="12">
    <location>
        <begin position="629"/>
        <end position="639"/>
    </location>
</feature>
<dbReference type="InterPro" id="IPR013083">
    <property type="entry name" value="Znf_RING/FYVE/PHD"/>
</dbReference>
<dbReference type="SUPFAM" id="SSF57903">
    <property type="entry name" value="FYVE/PHD zinc finger"/>
    <property type="match status" value="1"/>
</dbReference>
<dbReference type="Gene3D" id="3.30.40.10">
    <property type="entry name" value="Zinc/RING finger domain, C3HC4 (zinc finger)"/>
    <property type="match status" value="2"/>
</dbReference>
<feature type="region of interest" description="Disordered" evidence="12">
    <location>
        <begin position="596"/>
        <end position="663"/>
    </location>
</feature>
<evidence type="ECO:0000259" key="14">
    <source>
        <dbReference type="PROSITE" id="PS50016"/>
    </source>
</evidence>
<sequence length="941" mass="104695">MDEEDYAWLEIVNEKRRGDCVPAVSQSVFEFLMDRFEKASHCEKQKQGQQQCLIDEDAVCCVCMDGECQDSNAILFCDMCNLAVHQECYGVPYIPEGQWLCRHCLQSRARPADCVLCPNKGGAFKKTDDDRWGHVVCALWIPEVGFANTVFIEPIDGVRNIPPARWKLTCYLCKQKGVGACIQCHKANCYTAFHVTCAQRAGLYMKMEPVKELAGGAATFSVRKTAYCDVHTPPGCTRRPLNIYGDVEMKNGVCRKESSVKAVRSTSKVRKKAKKAKKTAREPCTALPPVCAPYIPPQRLNRIANQVAIQRKKQFVERAHSYWLLKRLSRNGAPLLRRLQSSLQSHRSSQQRENDEEIQAAKEKLKYWQRLRHDLERARLLIELLRKREKLKREQVKVEQMALELRLTPLTVLLRSVLDQLQEKDPARIFAQPVSLKEVPDYLDHIKRPMDFATMRKRLEAQGYRTLRELEEDFDLIVDNCMKYNAKDTVFYRAAVRLRDQGGVVLRQARRQADSVGFDEASGMHLPERPPPAPRRPFSWDEVDRLLNPANRAHMVLEEQLRELLDMLDLTCAMKSSGSRSKRAKLLKKEIAVLRSKLSQQHSQPPAAESGTAGSEEDGAPRGQEAAEEGDKSPPKLEPSDALPLPSNSEPNSEPPTLNPVELHPEQSKLPKRVTFGNESHSACTQSALLSGHPPEPTLARSGAAPGAEPSSDVNRRTSVLFCKPKSSFRGWRLFCSQEKGREAPAATLRWRRGPRESAWTQWKDPASLRVTQSLWMAWEAPHRTHTQHLEEPGRLTLPAPSGGRPPAGAQAGWDVAWPPCAQGDRAEGCLGLRPPRSRCLHRRLAWTDLACPRRHRTGSRGPGVELGLVQEGPRGPPRVASAPSALAVAVGAGLPAPAAPCLSSRASVAPGSPGGTALFLSPRRVPAAGSGRPVPGVGLP</sequence>
<dbReference type="Pfam" id="PF13832">
    <property type="entry name" value="zf-HC5HC2H_2"/>
    <property type="match status" value="1"/>
</dbReference>
<comment type="subcellular location">
    <subcellularLocation>
        <location evidence="1">Nucleus</location>
    </subcellularLocation>
</comment>
<evidence type="ECO:0000256" key="8">
    <source>
        <dbReference type="ARBA" id="ARBA00023242"/>
    </source>
</evidence>
<keyword evidence="3" id="KW-0479">Metal-binding</keyword>
<protein>
    <recommendedName>
        <fullName evidence="17">Bromodomain containing 1</fullName>
    </recommendedName>
</protein>
<dbReference type="CDD" id="cd15677">
    <property type="entry name" value="PHD_BRPF2"/>
    <property type="match status" value="1"/>
</dbReference>
<keyword evidence="8" id="KW-0539">Nucleus</keyword>
<dbReference type="Gene3D" id="1.20.920.10">
    <property type="entry name" value="Bromodomain-like"/>
    <property type="match status" value="1"/>
</dbReference>
<keyword evidence="5 10" id="KW-0863">Zinc-finger</keyword>
<feature type="coiled-coil region" evidence="11">
    <location>
        <begin position="358"/>
        <end position="401"/>
    </location>
</feature>
<dbReference type="InterPro" id="IPR050701">
    <property type="entry name" value="Histone_Mod_Regulator"/>
</dbReference>
<evidence type="ECO:0000256" key="6">
    <source>
        <dbReference type="ARBA" id="ARBA00022833"/>
    </source>
</evidence>
<evidence type="ECO:0000256" key="5">
    <source>
        <dbReference type="ARBA" id="ARBA00022771"/>
    </source>
</evidence>
<keyword evidence="7 9" id="KW-0103">Bromodomain</keyword>
<dbReference type="InterPro" id="IPR019786">
    <property type="entry name" value="Zinc_finger_PHD-type_CS"/>
</dbReference>
<dbReference type="SMART" id="SM00249">
    <property type="entry name" value="PHD"/>
    <property type="match status" value="2"/>
</dbReference>
<evidence type="ECO:0000256" key="11">
    <source>
        <dbReference type="SAM" id="Coils"/>
    </source>
</evidence>
<dbReference type="Ensembl" id="ENSCHIT00010007503.1">
    <property type="protein sequence ID" value="ENSCHIP00010005407.1"/>
    <property type="gene ID" value="ENSCHIG00010003848.1"/>
</dbReference>
<dbReference type="Pfam" id="PF00439">
    <property type="entry name" value="Bromodomain"/>
    <property type="match status" value="1"/>
</dbReference>
<dbReference type="PROSITE" id="PS51805">
    <property type="entry name" value="EPHD"/>
    <property type="match status" value="1"/>
</dbReference>
<feature type="region of interest" description="Disordered" evidence="12">
    <location>
        <begin position="676"/>
        <end position="715"/>
    </location>
</feature>
<organism evidence="16">
    <name type="scientific">Capra hircus</name>
    <name type="common">Goat</name>
    <dbReference type="NCBI Taxonomy" id="9925"/>
    <lineage>
        <taxon>Eukaryota</taxon>
        <taxon>Metazoa</taxon>
        <taxon>Chordata</taxon>
        <taxon>Craniata</taxon>
        <taxon>Vertebrata</taxon>
        <taxon>Euteleostomi</taxon>
        <taxon>Mammalia</taxon>
        <taxon>Eutheria</taxon>
        <taxon>Laurasiatheria</taxon>
        <taxon>Artiodactyla</taxon>
        <taxon>Ruminantia</taxon>
        <taxon>Pecora</taxon>
        <taxon>Bovidae</taxon>
        <taxon>Caprinae</taxon>
        <taxon>Capra</taxon>
    </lineage>
</organism>
<dbReference type="SMART" id="SM00297">
    <property type="entry name" value="BROMO"/>
    <property type="match status" value="1"/>
</dbReference>
<feature type="compositionally biased region" description="Polar residues" evidence="12">
    <location>
        <begin position="677"/>
        <end position="689"/>
    </location>
</feature>
<dbReference type="GO" id="GO:0008270">
    <property type="term" value="F:zinc ion binding"/>
    <property type="evidence" value="ECO:0007669"/>
    <property type="project" value="UniProtKB-KW"/>
</dbReference>
<keyword evidence="11" id="KW-0175">Coiled coil</keyword>
<dbReference type="GO" id="GO:0006357">
    <property type="term" value="P:regulation of transcription by RNA polymerase II"/>
    <property type="evidence" value="ECO:0007669"/>
    <property type="project" value="TreeGrafter"/>
</dbReference>
<dbReference type="InterPro" id="IPR036427">
    <property type="entry name" value="Bromodomain-like_sf"/>
</dbReference>
<keyword evidence="6" id="KW-0862">Zinc</keyword>
<evidence type="ECO:0000313" key="16">
    <source>
        <dbReference type="Ensembl" id="ENSCHIP00010005407.1"/>
    </source>
</evidence>
<dbReference type="PROSITE" id="PS50014">
    <property type="entry name" value="BROMODOMAIN_2"/>
    <property type="match status" value="1"/>
</dbReference>
<accession>A0A8C2NLG3</accession>
<dbReference type="InterPro" id="IPR011011">
    <property type="entry name" value="Znf_FYVE_PHD"/>
</dbReference>
<evidence type="ECO:0000256" key="4">
    <source>
        <dbReference type="ARBA" id="ARBA00022737"/>
    </source>
</evidence>
<dbReference type="GO" id="GO:0005634">
    <property type="term" value="C:nucleus"/>
    <property type="evidence" value="ECO:0007669"/>
    <property type="project" value="UniProtKB-SubCell"/>
</dbReference>
<evidence type="ECO:0000256" key="7">
    <source>
        <dbReference type="ARBA" id="ARBA00023117"/>
    </source>
</evidence>